<keyword evidence="5" id="KW-1185">Reference proteome</keyword>
<evidence type="ECO:0000256" key="1">
    <source>
        <dbReference type="ARBA" id="ARBA00007285"/>
    </source>
</evidence>
<dbReference type="Proteomes" id="UP000024404">
    <property type="component" value="Unassembled WGS sequence"/>
</dbReference>
<dbReference type="EnsemblMetazoa" id="OVOC9518.1">
    <property type="protein sequence ID" value="OVOC9518.1"/>
    <property type="gene ID" value="WBGene00246327"/>
</dbReference>
<organism evidence="4 5">
    <name type="scientific">Onchocerca volvulus</name>
    <dbReference type="NCBI Taxonomy" id="6282"/>
    <lineage>
        <taxon>Eukaryota</taxon>
        <taxon>Metazoa</taxon>
        <taxon>Ecdysozoa</taxon>
        <taxon>Nematoda</taxon>
        <taxon>Chromadorea</taxon>
        <taxon>Rhabditida</taxon>
        <taxon>Spirurina</taxon>
        <taxon>Spiruromorpha</taxon>
        <taxon>Filarioidea</taxon>
        <taxon>Onchocercidae</taxon>
        <taxon>Onchocerca</taxon>
    </lineage>
</organism>
<proteinExistence type="inferred from homology"/>
<dbReference type="PANTHER" id="PTHR13341">
    <property type="entry name" value="MIR-INTERACTING SAPOSIN-LIKE PROTEIN"/>
    <property type="match status" value="1"/>
</dbReference>
<sequence length="223" mass="25506">MQLNIAVCWWMNCFMQLIWISLCILLSLITEYLAASMANSTCGACTMVVTEMEIKIAELEEKIRGKNYYRSSETEKQDIIDKKSLSRSEVQLSEILEMICDKSAEWTAVIHPRTGKGVYARHATLKLKEVADHLTIHQFGEACSDFLDSYEDQLIEFSRRKHKEPVRQFCHETIKVCTAVDVTPMTDEESGKAQILSDEEKEKAVDKALNELKKKSKGMDDEL</sequence>
<dbReference type="GO" id="GO:0005783">
    <property type="term" value="C:endoplasmic reticulum"/>
    <property type="evidence" value="ECO:0007669"/>
    <property type="project" value="TreeGrafter"/>
</dbReference>
<comment type="similarity">
    <text evidence="1">Belongs to the canopy family.</text>
</comment>
<evidence type="ECO:0000259" key="3">
    <source>
        <dbReference type="Pfam" id="PF11938"/>
    </source>
</evidence>
<evidence type="ECO:0000313" key="5">
    <source>
        <dbReference type="Proteomes" id="UP000024404"/>
    </source>
</evidence>
<reference evidence="4" key="2">
    <citation type="submission" date="2022-06" db="UniProtKB">
        <authorList>
            <consortium name="EnsemblMetazoa"/>
        </authorList>
    </citation>
    <scope>IDENTIFICATION</scope>
</reference>
<reference evidence="5" key="1">
    <citation type="submission" date="2013-10" db="EMBL/GenBank/DDBJ databases">
        <title>Genome sequencing of Onchocerca volvulus.</title>
        <authorList>
            <person name="Cotton J."/>
            <person name="Tsai J."/>
            <person name="Stanley E."/>
            <person name="Tracey A."/>
            <person name="Holroyd N."/>
            <person name="Lustigman S."/>
            <person name="Berriman M."/>
        </authorList>
    </citation>
    <scope>NUCLEOTIDE SEQUENCE</scope>
</reference>
<feature type="chain" id="PRO_5035845039" evidence="2">
    <location>
        <begin position="35"/>
        <end position="223"/>
    </location>
</feature>
<feature type="signal peptide" evidence="2">
    <location>
        <begin position="1"/>
        <end position="34"/>
    </location>
</feature>
<evidence type="ECO:0000256" key="2">
    <source>
        <dbReference type="SAM" id="SignalP"/>
    </source>
</evidence>
<protein>
    <submittedName>
        <fullName evidence="4">DUF3456 domain-containing protein</fullName>
    </submittedName>
</protein>
<dbReference type="AlphaFoldDB" id="A0A8R1Y1E1"/>
<dbReference type="EMBL" id="CMVM020000283">
    <property type="status" value="NOT_ANNOTATED_CDS"/>
    <property type="molecule type" value="Genomic_DNA"/>
</dbReference>
<accession>A0A8R1Y1E1</accession>
<dbReference type="Pfam" id="PF11938">
    <property type="entry name" value="DUF3456"/>
    <property type="match status" value="1"/>
</dbReference>
<keyword evidence="2" id="KW-0732">Signal</keyword>
<dbReference type="InterPro" id="IPR021852">
    <property type="entry name" value="DUF3456"/>
</dbReference>
<feature type="domain" description="DUF3456" evidence="3">
    <location>
        <begin position="42"/>
        <end position="177"/>
    </location>
</feature>
<name>A0A8R1Y1E1_ONCVO</name>
<dbReference type="PANTHER" id="PTHR13341:SF2">
    <property type="entry name" value="PROTEIN SEELE"/>
    <property type="match status" value="1"/>
</dbReference>
<dbReference type="InterPro" id="IPR042415">
    <property type="entry name" value="CNPY"/>
</dbReference>
<evidence type="ECO:0000313" key="4">
    <source>
        <dbReference type="EnsemblMetazoa" id="OVOC9518.1"/>
    </source>
</evidence>